<dbReference type="EMBL" id="CACVKT020004211">
    <property type="protein sequence ID" value="CAC5388668.1"/>
    <property type="molecule type" value="Genomic_DNA"/>
</dbReference>
<protein>
    <recommendedName>
        <fullName evidence="1">TRPM SLOG domain-containing protein</fullName>
    </recommendedName>
</protein>
<organism evidence="2 3">
    <name type="scientific">Mytilus coruscus</name>
    <name type="common">Sea mussel</name>
    <dbReference type="NCBI Taxonomy" id="42192"/>
    <lineage>
        <taxon>Eukaryota</taxon>
        <taxon>Metazoa</taxon>
        <taxon>Spiralia</taxon>
        <taxon>Lophotrochozoa</taxon>
        <taxon>Mollusca</taxon>
        <taxon>Bivalvia</taxon>
        <taxon>Autobranchia</taxon>
        <taxon>Pteriomorphia</taxon>
        <taxon>Mytilida</taxon>
        <taxon>Mytiloidea</taxon>
        <taxon>Mytilidae</taxon>
        <taxon>Mytilinae</taxon>
        <taxon>Mytilus</taxon>
    </lineage>
</organism>
<dbReference type="InterPro" id="IPR041491">
    <property type="entry name" value="TRPM_SLOG"/>
</dbReference>
<accession>A0A6J8BX69</accession>
<dbReference type="Pfam" id="PF18139">
    <property type="entry name" value="LSDAT_euk"/>
    <property type="match status" value="1"/>
</dbReference>
<name>A0A6J8BX69_MYTCO</name>
<keyword evidence="3" id="KW-1185">Reference proteome</keyword>
<evidence type="ECO:0000259" key="1">
    <source>
        <dbReference type="Pfam" id="PF18139"/>
    </source>
</evidence>
<evidence type="ECO:0000313" key="2">
    <source>
        <dbReference type="EMBL" id="CAC5388668.1"/>
    </source>
</evidence>
<evidence type="ECO:0000313" key="3">
    <source>
        <dbReference type="Proteomes" id="UP000507470"/>
    </source>
</evidence>
<dbReference type="Proteomes" id="UP000507470">
    <property type="component" value="Unassembled WGS sequence"/>
</dbReference>
<reference evidence="2 3" key="1">
    <citation type="submission" date="2020-06" db="EMBL/GenBank/DDBJ databases">
        <authorList>
            <person name="Li R."/>
            <person name="Bekaert M."/>
        </authorList>
    </citation>
    <scope>NUCLEOTIDE SEQUENCE [LARGE SCALE GENOMIC DNA]</scope>
    <source>
        <strain evidence="3">wild</strain>
    </source>
</reference>
<dbReference type="AlphaFoldDB" id="A0A6J8BX69"/>
<sequence length="240" mass="27364">MKWMGKIENTKTIVLKDHVPETVYRYFENDVEISPPKEHEEEIFLETISHDYNIKLLELESYINKSLYVKFGNKTGNTVRVPVVMVVVNGDLVTLSHVARAVQCDISVVVSKGSGGISDLISMCNEDIRNLRKVSPVALNRKITEEIYMKMKVAVNIIAKRYWLTIKMTKKKDHEGHTVVDIWKNASPEAFEYLEQTTSKDHCGQAKSAKDAEFQIGNHLLKCKIHNDTFNKVHTSTPNS</sequence>
<feature type="domain" description="TRPM SLOG" evidence="1">
    <location>
        <begin position="59"/>
        <end position="147"/>
    </location>
</feature>
<gene>
    <name evidence="2" type="ORF">MCOR_23918</name>
</gene>
<proteinExistence type="predicted"/>